<proteinExistence type="predicted"/>
<feature type="compositionally biased region" description="Polar residues" evidence="1">
    <location>
        <begin position="345"/>
        <end position="367"/>
    </location>
</feature>
<dbReference type="Proteomes" id="UP000594260">
    <property type="component" value="Unplaced"/>
</dbReference>
<dbReference type="KEGG" id="vde:111246324"/>
<keyword evidence="3" id="KW-1185">Reference proteome</keyword>
<dbReference type="EnsemblMetazoa" id="XM_022795755">
    <property type="protein sequence ID" value="XP_022651490"/>
    <property type="gene ID" value="LOC111246324"/>
</dbReference>
<feature type="compositionally biased region" description="Acidic residues" evidence="1">
    <location>
        <begin position="319"/>
        <end position="329"/>
    </location>
</feature>
<dbReference type="InParanoid" id="A0A7M7JUV3"/>
<feature type="region of interest" description="Disordered" evidence="1">
    <location>
        <begin position="405"/>
        <end position="426"/>
    </location>
</feature>
<evidence type="ECO:0000313" key="2">
    <source>
        <dbReference type="EnsemblMetazoa" id="XP_022651490"/>
    </source>
</evidence>
<feature type="compositionally biased region" description="Polar residues" evidence="1">
    <location>
        <begin position="268"/>
        <end position="318"/>
    </location>
</feature>
<dbReference type="PANTHER" id="PTHR21521">
    <property type="entry name" value="AMUN, ISOFORM A"/>
    <property type="match status" value="1"/>
</dbReference>
<feature type="region of interest" description="Disordered" evidence="1">
    <location>
        <begin position="224"/>
        <end position="368"/>
    </location>
</feature>
<dbReference type="PANTHER" id="PTHR21521:SF0">
    <property type="entry name" value="AMUN, ISOFORM A"/>
    <property type="match status" value="1"/>
</dbReference>
<dbReference type="AlphaFoldDB" id="A0A7M7JUV3"/>
<protein>
    <submittedName>
        <fullName evidence="2">Uncharacterized protein</fullName>
    </submittedName>
</protein>
<evidence type="ECO:0000313" key="3">
    <source>
        <dbReference type="Proteomes" id="UP000594260"/>
    </source>
</evidence>
<accession>A0A7M7JUV3</accession>
<dbReference type="GeneID" id="111246324"/>
<name>A0A7M7JUV3_VARDE</name>
<dbReference type="OrthoDB" id="8249012at2759"/>
<evidence type="ECO:0000256" key="1">
    <source>
        <dbReference type="SAM" id="MobiDB-lite"/>
    </source>
</evidence>
<organism evidence="2 3">
    <name type="scientific">Varroa destructor</name>
    <name type="common">Honeybee mite</name>
    <dbReference type="NCBI Taxonomy" id="109461"/>
    <lineage>
        <taxon>Eukaryota</taxon>
        <taxon>Metazoa</taxon>
        <taxon>Ecdysozoa</taxon>
        <taxon>Arthropoda</taxon>
        <taxon>Chelicerata</taxon>
        <taxon>Arachnida</taxon>
        <taxon>Acari</taxon>
        <taxon>Parasitiformes</taxon>
        <taxon>Mesostigmata</taxon>
        <taxon>Gamasina</taxon>
        <taxon>Dermanyssoidea</taxon>
        <taxon>Varroidae</taxon>
        <taxon>Varroa</taxon>
    </lineage>
</organism>
<reference evidence="2" key="1">
    <citation type="submission" date="2021-01" db="UniProtKB">
        <authorList>
            <consortium name="EnsemblMetazoa"/>
        </authorList>
    </citation>
    <scope>IDENTIFICATION</scope>
</reference>
<dbReference type="RefSeq" id="XP_022651490.1">
    <property type="nucleotide sequence ID" value="XM_022795755.1"/>
</dbReference>
<sequence>MAHSSDSTIQFFKKASPEQWTYLLSCYKEAVGAKAQLRTKKGGPEQYLKLDAWYQDTLPKTIRSRKDPHLEYNELVDIMKWKLMRSKYKPAALDLVKTNTEKNVKATTQRAFKRMPKLEMAIQALTIGLKGIGTATASAILAAAFPDYAPYMAEECMVSTPDVEAEDYTQAEYLKYADHYQKFAKKLEEKDEKGDWNPHKVELAIWSHYVLRLHKPELLDKMPGQVESNGCGDEESNQAPLGEGQTLSEGQGNGISSSCDDDDSQQSNGTLNQDDSNSLPPHVTANGNGNGTPTAASANKNGHPESNTTDNDTRSSLVEDQDACCEESQDSQQPSQSSQPASDLEVSQDSSSVQTAVAGQVPSTGLASITPVEAATPTAPVAAATGDIAATTEAAVTADEVASVSATGAVKRPADENGIGQDLHVDRDLPASECKKQKLDDALATAAAPVAESTTTVIATEATTEKTTSLTTTTAATTTTTTVAAAAATAVSDDVTSAAPVAESQ</sequence>
<feature type="compositionally biased region" description="Low complexity" evidence="1">
    <location>
        <begin position="330"/>
        <end position="343"/>
    </location>
</feature>